<dbReference type="GO" id="GO:0008757">
    <property type="term" value="F:S-adenosylmethionine-dependent methyltransferase activity"/>
    <property type="evidence" value="ECO:0007669"/>
    <property type="project" value="InterPro"/>
</dbReference>
<dbReference type="PANTHER" id="PTHR44068">
    <property type="entry name" value="ZGC:194242"/>
    <property type="match status" value="1"/>
</dbReference>
<feature type="non-terminal residue" evidence="3">
    <location>
        <position position="1"/>
    </location>
</feature>
<dbReference type="AlphaFoldDB" id="X1HIH9"/>
<dbReference type="EMBL" id="BARU01023757">
    <property type="protein sequence ID" value="GAH56865.1"/>
    <property type="molecule type" value="Genomic_DNA"/>
</dbReference>
<proteinExistence type="predicted"/>
<dbReference type="SUPFAM" id="SSF53335">
    <property type="entry name" value="S-adenosyl-L-methionine-dependent methyltransferases"/>
    <property type="match status" value="1"/>
</dbReference>
<dbReference type="Pfam" id="PF08241">
    <property type="entry name" value="Methyltransf_11"/>
    <property type="match status" value="1"/>
</dbReference>
<dbReference type="CDD" id="cd02440">
    <property type="entry name" value="AdoMet_MTases"/>
    <property type="match status" value="1"/>
</dbReference>
<feature type="domain" description="Methyltransferase type 11" evidence="2">
    <location>
        <begin position="8"/>
        <end position="91"/>
    </location>
</feature>
<dbReference type="PANTHER" id="PTHR44068:SF11">
    <property type="entry name" value="GERANYL DIPHOSPHATE 2-C-METHYLTRANSFERASE"/>
    <property type="match status" value="1"/>
</dbReference>
<gene>
    <name evidence="3" type="ORF">S03H2_38526</name>
</gene>
<dbReference type="Gene3D" id="3.40.50.150">
    <property type="entry name" value="Vaccinia Virus protein VP39"/>
    <property type="match status" value="1"/>
</dbReference>
<organism evidence="3">
    <name type="scientific">marine sediment metagenome</name>
    <dbReference type="NCBI Taxonomy" id="412755"/>
    <lineage>
        <taxon>unclassified sequences</taxon>
        <taxon>metagenomes</taxon>
        <taxon>ecological metagenomes</taxon>
    </lineage>
</organism>
<reference evidence="3" key="1">
    <citation type="journal article" date="2014" name="Front. Microbiol.">
        <title>High frequency of phylogenetically diverse reductive dehalogenase-homologous genes in deep subseafloor sedimentary metagenomes.</title>
        <authorList>
            <person name="Kawai M."/>
            <person name="Futagami T."/>
            <person name="Toyoda A."/>
            <person name="Takaki Y."/>
            <person name="Nishi S."/>
            <person name="Hori S."/>
            <person name="Arai W."/>
            <person name="Tsubouchi T."/>
            <person name="Morono Y."/>
            <person name="Uchiyama I."/>
            <person name="Ito T."/>
            <person name="Fujiyama A."/>
            <person name="Inagaki F."/>
            <person name="Takami H."/>
        </authorList>
    </citation>
    <scope>NUCLEOTIDE SEQUENCE</scope>
    <source>
        <strain evidence="3">Expedition CK06-06</strain>
    </source>
</reference>
<comment type="caution">
    <text evidence="3">The sequence shown here is derived from an EMBL/GenBank/DDBJ whole genome shotgun (WGS) entry which is preliminary data.</text>
</comment>
<accession>X1HIH9</accession>
<dbReference type="InterPro" id="IPR013216">
    <property type="entry name" value="Methyltransf_11"/>
</dbReference>
<name>X1HIH9_9ZZZZ</name>
<evidence type="ECO:0000313" key="3">
    <source>
        <dbReference type="EMBL" id="GAH56865.1"/>
    </source>
</evidence>
<dbReference type="InterPro" id="IPR029063">
    <property type="entry name" value="SAM-dependent_MTases_sf"/>
</dbReference>
<evidence type="ECO:0000256" key="1">
    <source>
        <dbReference type="ARBA" id="ARBA00022679"/>
    </source>
</evidence>
<evidence type="ECO:0000259" key="2">
    <source>
        <dbReference type="Pfam" id="PF08241"/>
    </source>
</evidence>
<protein>
    <recommendedName>
        <fullName evidence="2">Methyltransferase type 11 domain-containing protein</fullName>
    </recommendedName>
</protein>
<sequence>YLAEAVGEGGEVIGLDISPDHLTAARRLAAKRQLSGRIEFVEGDLLHLLFKDDSFDWVWCADTLWPVHVVGDPVEAVRELARVVKPGGTVALVYWSSQSFLPGHPGLEARLNAAFAATTPYLADVPPHQQHMRALGWLREAGLERPVARSFVAEVRAPFSPEMRESVAYCFDMFWGNLEGHLSREDWNAYRRLCNSDSDDCILNSPDYYGFLIYTLFCGRAPA</sequence>
<keyword evidence="1" id="KW-0808">Transferase</keyword>
<dbReference type="InterPro" id="IPR050447">
    <property type="entry name" value="Erg6_SMT_methyltransf"/>
</dbReference>